<dbReference type="AlphaFoldDB" id="A0A165XRK3"/>
<keyword evidence="3" id="KW-1185">Reference proteome</keyword>
<name>A0A165XRK3_9AGAM</name>
<gene>
    <name evidence="2" type="ORF">SISSUDRAFT_1066898</name>
</gene>
<dbReference type="EMBL" id="KV428329">
    <property type="protein sequence ID" value="KZT32469.1"/>
    <property type="molecule type" value="Genomic_DNA"/>
</dbReference>
<feature type="region of interest" description="Disordered" evidence="1">
    <location>
        <begin position="257"/>
        <end position="296"/>
    </location>
</feature>
<sequence>MSWSQEEYDVLGSRSHVVFGPDGRKLALKFVGYMSAQSRLSVYGTNLDVKSIDQNLLVSQQLDFAIHPLQYPHPLIRSFNDRARDWLKHLQCLFLETLKENQRDLTRPIKSFLEQDGHDQLIHAFAPQFTVASSEWKSLRRLHALERSALKFGDGTVASLPDPAGKFTELPAEIQNGYRPIVHCVFNQDGSFADPVDYPSHLSFGKPVMIKVEPIARWIPSQPFSGIDFAFRFLSIRVLDGVTPITRHFLEVRPIPSKRKAAQMDHSDQGPINPPELTSNKPKRKRADIVSSGTRRSYNLRSRAVVE</sequence>
<evidence type="ECO:0000313" key="3">
    <source>
        <dbReference type="Proteomes" id="UP000076798"/>
    </source>
</evidence>
<evidence type="ECO:0000313" key="2">
    <source>
        <dbReference type="EMBL" id="KZT32469.1"/>
    </source>
</evidence>
<evidence type="ECO:0000256" key="1">
    <source>
        <dbReference type="SAM" id="MobiDB-lite"/>
    </source>
</evidence>
<proteinExistence type="predicted"/>
<organism evidence="2 3">
    <name type="scientific">Sistotremastrum suecicum HHB10207 ss-3</name>
    <dbReference type="NCBI Taxonomy" id="1314776"/>
    <lineage>
        <taxon>Eukaryota</taxon>
        <taxon>Fungi</taxon>
        <taxon>Dikarya</taxon>
        <taxon>Basidiomycota</taxon>
        <taxon>Agaricomycotina</taxon>
        <taxon>Agaricomycetes</taxon>
        <taxon>Sistotremastrales</taxon>
        <taxon>Sistotremastraceae</taxon>
        <taxon>Sistotremastrum</taxon>
    </lineage>
</organism>
<reference evidence="2 3" key="1">
    <citation type="journal article" date="2016" name="Mol. Biol. Evol.">
        <title>Comparative Genomics of Early-Diverging Mushroom-Forming Fungi Provides Insights into the Origins of Lignocellulose Decay Capabilities.</title>
        <authorList>
            <person name="Nagy L.G."/>
            <person name="Riley R."/>
            <person name="Tritt A."/>
            <person name="Adam C."/>
            <person name="Daum C."/>
            <person name="Floudas D."/>
            <person name="Sun H."/>
            <person name="Yadav J.S."/>
            <person name="Pangilinan J."/>
            <person name="Larsson K.H."/>
            <person name="Matsuura K."/>
            <person name="Barry K."/>
            <person name="Labutti K."/>
            <person name="Kuo R."/>
            <person name="Ohm R.A."/>
            <person name="Bhattacharya S.S."/>
            <person name="Shirouzu T."/>
            <person name="Yoshinaga Y."/>
            <person name="Martin F.M."/>
            <person name="Grigoriev I.V."/>
            <person name="Hibbett D.S."/>
        </authorList>
    </citation>
    <scope>NUCLEOTIDE SEQUENCE [LARGE SCALE GENOMIC DNA]</scope>
    <source>
        <strain evidence="2 3">HHB10207 ss-3</strain>
    </source>
</reference>
<protein>
    <submittedName>
        <fullName evidence="2">Uncharacterized protein</fullName>
    </submittedName>
</protein>
<dbReference type="Proteomes" id="UP000076798">
    <property type="component" value="Unassembled WGS sequence"/>
</dbReference>
<accession>A0A165XRK3</accession>